<dbReference type="InterPro" id="IPR001915">
    <property type="entry name" value="Peptidase_M48"/>
</dbReference>
<feature type="domain" description="Peptidase M48" evidence="16">
    <location>
        <begin position="209"/>
        <end position="413"/>
    </location>
</feature>
<dbReference type="CDD" id="cd07343">
    <property type="entry name" value="M48A_Zmpste24p_like"/>
    <property type="match status" value="1"/>
</dbReference>
<evidence type="ECO:0000256" key="2">
    <source>
        <dbReference type="ARBA" id="ARBA00022670"/>
    </source>
</evidence>
<feature type="binding site" evidence="14">
    <location>
        <position position="357"/>
    </location>
    <ligand>
        <name>Zn(2+)</name>
        <dbReference type="ChEBI" id="CHEBI:29105"/>
        <note>catalytic</note>
    </ligand>
</feature>
<comment type="subcellular location">
    <subcellularLocation>
        <location evidence="1 15">Endoplasmic reticulum membrane</location>
        <topology evidence="1 15">Multi-pass membrane protein</topology>
    </subcellularLocation>
</comment>
<dbReference type="AlphaFoldDB" id="A0A388JVJ1"/>
<feature type="transmembrane region" description="Helical" evidence="15">
    <location>
        <begin position="100"/>
        <end position="127"/>
    </location>
</feature>
<comment type="similarity">
    <text evidence="12 15">Belongs to the peptidase M48A family.</text>
</comment>
<evidence type="ECO:0000256" key="8">
    <source>
        <dbReference type="ARBA" id="ARBA00022989"/>
    </source>
</evidence>
<comment type="cofactor">
    <cofactor evidence="14 15">
        <name>Zn(2+)</name>
        <dbReference type="ChEBI" id="CHEBI:29105"/>
    </cofactor>
    <text evidence="14 15">Binds 1 zinc ion per subunit.</text>
</comment>
<dbReference type="Proteomes" id="UP000265515">
    <property type="component" value="Unassembled WGS sequence"/>
</dbReference>
<dbReference type="OrthoDB" id="360839at2759"/>
<dbReference type="Pfam" id="PF01435">
    <property type="entry name" value="Peptidase_M48"/>
    <property type="match status" value="1"/>
</dbReference>
<evidence type="ECO:0000313" key="18">
    <source>
        <dbReference type="EMBL" id="GBG61826.1"/>
    </source>
</evidence>
<dbReference type="GO" id="GO:0071586">
    <property type="term" value="P:CAAX-box protein processing"/>
    <property type="evidence" value="ECO:0007669"/>
    <property type="project" value="UniProtKB-UniRule"/>
</dbReference>
<keyword evidence="4 14" id="KW-0479">Metal-binding</keyword>
<dbReference type="STRING" id="69332.A0A388JVJ1"/>
<keyword evidence="5 15" id="KW-0378">Hydrolase</keyword>
<dbReference type="InterPro" id="IPR032456">
    <property type="entry name" value="Peptidase_M48_N"/>
</dbReference>
<evidence type="ECO:0000256" key="6">
    <source>
        <dbReference type="ARBA" id="ARBA00022824"/>
    </source>
</evidence>
<evidence type="ECO:0000256" key="5">
    <source>
        <dbReference type="ARBA" id="ARBA00022801"/>
    </source>
</evidence>
<evidence type="ECO:0000256" key="15">
    <source>
        <dbReference type="RuleBase" id="RU366005"/>
    </source>
</evidence>
<name>A0A388JVJ1_CHABU</name>
<evidence type="ECO:0000256" key="9">
    <source>
        <dbReference type="ARBA" id="ARBA00023049"/>
    </source>
</evidence>
<comment type="catalytic activity">
    <reaction evidence="11 15">
        <text>Hydrolyzes the peptide bond -P2-(S-farnesyl or geranylgeranyl)C-P1'-P2'-P3'-COOH where P1' and P2' are amino acids with aliphatic side chains and P3' is any C-terminal residue.</text>
        <dbReference type="EC" id="3.4.24.84"/>
    </reaction>
</comment>
<keyword evidence="3 15" id="KW-0812">Transmembrane</keyword>
<dbReference type="EMBL" id="BFEA01000023">
    <property type="protein sequence ID" value="GBG61826.1"/>
    <property type="molecule type" value="Genomic_DNA"/>
</dbReference>
<keyword evidence="10 15" id="KW-0472">Membrane</keyword>
<evidence type="ECO:0000313" key="19">
    <source>
        <dbReference type="Proteomes" id="UP000265515"/>
    </source>
</evidence>
<evidence type="ECO:0000259" key="16">
    <source>
        <dbReference type="Pfam" id="PF01435"/>
    </source>
</evidence>
<keyword evidence="7 14" id="KW-0862">Zinc</keyword>
<dbReference type="EC" id="3.4.24.84" evidence="15"/>
<protein>
    <recommendedName>
        <fullName evidence="15">CAAX prenyl protease</fullName>
        <ecNumber evidence="15">3.4.24.84</ecNumber>
    </recommendedName>
</protein>
<evidence type="ECO:0000256" key="10">
    <source>
        <dbReference type="ARBA" id="ARBA00023136"/>
    </source>
</evidence>
<feature type="transmembrane region" description="Helical" evidence="15">
    <location>
        <begin position="147"/>
        <end position="166"/>
    </location>
</feature>
<dbReference type="OMA" id="FVIEEKF"/>
<keyword evidence="2 15" id="KW-0645">Protease</keyword>
<evidence type="ECO:0000256" key="11">
    <source>
        <dbReference type="ARBA" id="ARBA00044456"/>
    </source>
</evidence>
<organism evidence="18 19">
    <name type="scientific">Chara braunii</name>
    <name type="common">Braun's stonewort</name>
    <dbReference type="NCBI Taxonomy" id="69332"/>
    <lineage>
        <taxon>Eukaryota</taxon>
        <taxon>Viridiplantae</taxon>
        <taxon>Streptophyta</taxon>
        <taxon>Charophyceae</taxon>
        <taxon>Charales</taxon>
        <taxon>Characeae</taxon>
        <taxon>Chara</taxon>
    </lineage>
</organism>
<comment type="caution">
    <text evidence="18">The sequence shown here is derived from an EMBL/GenBank/DDBJ whole genome shotgun (WGS) entry which is preliminary data.</text>
</comment>
<dbReference type="Gene3D" id="3.30.2010.10">
    <property type="entry name" value="Metalloproteases ('zincins'), catalytic domain"/>
    <property type="match status" value="1"/>
</dbReference>
<keyword evidence="19" id="KW-1185">Reference proteome</keyword>
<proteinExistence type="inferred from homology"/>
<comment type="caution">
    <text evidence="15">Lacks conserved residue(s) required for the propagation of feature annotation.</text>
</comment>
<gene>
    <name evidence="18" type="ORF">CBR_g23782</name>
</gene>
<keyword evidence="6 15" id="KW-0256">Endoplasmic reticulum</keyword>
<feature type="transmembrane region" description="Helical" evidence="15">
    <location>
        <begin position="178"/>
        <end position="203"/>
    </location>
</feature>
<feature type="binding site" evidence="14">
    <location>
        <position position="283"/>
    </location>
    <ligand>
        <name>Zn(2+)</name>
        <dbReference type="ChEBI" id="CHEBI:29105"/>
        <note>catalytic</note>
    </ligand>
</feature>
<evidence type="ECO:0000256" key="12">
    <source>
        <dbReference type="ARBA" id="ARBA00060927"/>
    </source>
</evidence>
<dbReference type="FunFam" id="3.30.2010.10:FF:000005">
    <property type="entry name" value="CAAX prenyl protease"/>
    <property type="match status" value="1"/>
</dbReference>
<dbReference type="GO" id="GO:0004222">
    <property type="term" value="F:metalloendopeptidase activity"/>
    <property type="evidence" value="ECO:0007669"/>
    <property type="project" value="UniProtKB-UniRule"/>
</dbReference>
<evidence type="ECO:0000256" key="4">
    <source>
        <dbReference type="ARBA" id="ARBA00022723"/>
    </source>
</evidence>
<evidence type="ECO:0000256" key="3">
    <source>
        <dbReference type="ARBA" id="ARBA00022692"/>
    </source>
</evidence>
<keyword evidence="9 15" id="KW-0482">Metalloprotease</keyword>
<feature type="binding site" evidence="14">
    <location>
        <position position="279"/>
    </location>
    <ligand>
        <name>Zn(2+)</name>
        <dbReference type="ChEBI" id="CHEBI:29105"/>
        <note>catalytic</note>
    </ligand>
</feature>
<evidence type="ECO:0000256" key="7">
    <source>
        <dbReference type="ARBA" id="ARBA00022833"/>
    </source>
</evidence>
<dbReference type="Pfam" id="PF16491">
    <property type="entry name" value="Peptidase_M48_N"/>
    <property type="match status" value="1"/>
</dbReference>
<feature type="domain" description="CAAX prenyl protease 1 N-terminal" evidence="17">
    <location>
        <begin position="22"/>
        <end position="205"/>
    </location>
</feature>
<dbReference type="GO" id="GO:0005789">
    <property type="term" value="C:endoplasmic reticulum membrane"/>
    <property type="evidence" value="ECO:0007669"/>
    <property type="project" value="UniProtKB-SubCell"/>
</dbReference>
<sequence length="434" mass="49187">MEAVVTFMVVMYFFETYLDFRQHKALKSEKLPRALVGVVSHEKFLKARAYSLEKSRFGFVQGAVVFSENIAILLLKLLPWLWDYSGTLVFKLGFDPENEILHSLALLAVTTVWAQVLGLPFSIYSTFVIEERHGFNKQTPWLFVKDVLMELLLAAILGPPVITAVITIVNKGGPYFPLYLWAFIVLFSLLMMTIFPILIAPLFNKYTPLPEGTLRTKIENLASSLKFPLKKIFVVDGSKRSSHSNAYMYGFFNNKRIVLYDTLIAQCNDESEVVATLAHELGHWKLSHTVYNLCISQILALVQCAGYAVVRNSRALFESFGFSVQPVVIGFMLYEHIITPVHHLVSFAMNLLSRSFEFQADAFAKKLGYGSQLRGALIKMQEENLSTMNTDPWYSAYHYSHPPLVDRLSALGKVEDEHRDEDITSAGGELKKDK</sequence>
<evidence type="ECO:0000259" key="17">
    <source>
        <dbReference type="Pfam" id="PF16491"/>
    </source>
</evidence>
<dbReference type="PANTHER" id="PTHR10120">
    <property type="entry name" value="CAAX PRENYL PROTEASE 1"/>
    <property type="match status" value="1"/>
</dbReference>
<dbReference type="Gramene" id="GBG61826">
    <property type="protein sequence ID" value="GBG61826"/>
    <property type="gene ID" value="CBR_g23782"/>
</dbReference>
<accession>A0A388JVJ1</accession>
<dbReference type="GO" id="GO:0046872">
    <property type="term" value="F:metal ion binding"/>
    <property type="evidence" value="ECO:0007669"/>
    <property type="project" value="UniProtKB-UniRule"/>
</dbReference>
<feature type="active site" description="Proton donor" evidence="13">
    <location>
        <position position="361"/>
    </location>
</feature>
<comment type="function">
    <text evidence="15">Proteolytically removes the C-terminal three residues of farnesylated proteins.</text>
</comment>
<feature type="active site" evidence="13">
    <location>
        <position position="280"/>
    </location>
</feature>
<feature type="transmembrane region" description="Helical" evidence="15">
    <location>
        <begin position="57"/>
        <end position="80"/>
    </location>
</feature>
<reference evidence="18 19" key="1">
    <citation type="journal article" date="2018" name="Cell">
        <title>The Chara Genome: Secondary Complexity and Implications for Plant Terrestrialization.</title>
        <authorList>
            <person name="Nishiyama T."/>
            <person name="Sakayama H."/>
            <person name="Vries J.D."/>
            <person name="Buschmann H."/>
            <person name="Saint-Marcoux D."/>
            <person name="Ullrich K.K."/>
            <person name="Haas F.B."/>
            <person name="Vanderstraeten L."/>
            <person name="Becker D."/>
            <person name="Lang D."/>
            <person name="Vosolsobe S."/>
            <person name="Rombauts S."/>
            <person name="Wilhelmsson P.K.I."/>
            <person name="Janitza P."/>
            <person name="Kern R."/>
            <person name="Heyl A."/>
            <person name="Rumpler F."/>
            <person name="Villalobos L.I.A.C."/>
            <person name="Clay J.M."/>
            <person name="Skokan R."/>
            <person name="Toyoda A."/>
            <person name="Suzuki Y."/>
            <person name="Kagoshima H."/>
            <person name="Schijlen E."/>
            <person name="Tajeshwar N."/>
            <person name="Catarino B."/>
            <person name="Hetherington A.J."/>
            <person name="Saltykova A."/>
            <person name="Bonnot C."/>
            <person name="Breuninger H."/>
            <person name="Symeonidi A."/>
            <person name="Radhakrishnan G.V."/>
            <person name="Van Nieuwerburgh F."/>
            <person name="Deforce D."/>
            <person name="Chang C."/>
            <person name="Karol K.G."/>
            <person name="Hedrich R."/>
            <person name="Ulvskov P."/>
            <person name="Glockner G."/>
            <person name="Delwiche C.F."/>
            <person name="Petrasek J."/>
            <person name="Van de Peer Y."/>
            <person name="Friml J."/>
            <person name="Beilby M."/>
            <person name="Dolan L."/>
            <person name="Kohara Y."/>
            <person name="Sugano S."/>
            <person name="Fujiyama A."/>
            <person name="Delaux P.-M."/>
            <person name="Quint M."/>
            <person name="TheiBen G."/>
            <person name="Hagemann M."/>
            <person name="Harholt J."/>
            <person name="Dunand C."/>
            <person name="Zachgo S."/>
            <person name="Langdale J."/>
            <person name="Maumus F."/>
            <person name="Straeten D.V.D."/>
            <person name="Gould S.B."/>
            <person name="Rensing S.A."/>
        </authorList>
    </citation>
    <scope>NUCLEOTIDE SEQUENCE [LARGE SCALE GENOMIC DNA]</scope>
    <source>
        <strain evidence="18 19">S276</strain>
    </source>
</reference>
<dbReference type="InterPro" id="IPR027057">
    <property type="entry name" value="CAXX_Prtase_1"/>
</dbReference>
<keyword evidence="8 15" id="KW-1133">Transmembrane helix</keyword>
<evidence type="ECO:0000256" key="14">
    <source>
        <dbReference type="PIRSR" id="PIRSR627057-2"/>
    </source>
</evidence>
<evidence type="ECO:0000256" key="1">
    <source>
        <dbReference type="ARBA" id="ARBA00004477"/>
    </source>
</evidence>
<evidence type="ECO:0000256" key="13">
    <source>
        <dbReference type="PIRSR" id="PIRSR627057-1"/>
    </source>
</evidence>